<feature type="compositionally biased region" description="Basic and acidic residues" evidence="1">
    <location>
        <begin position="516"/>
        <end position="525"/>
    </location>
</feature>
<keyword evidence="3" id="KW-1185">Reference proteome</keyword>
<dbReference type="AlphaFoldDB" id="A0AAN9GM73"/>
<feature type="region of interest" description="Disordered" evidence="1">
    <location>
        <begin position="180"/>
        <end position="209"/>
    </location>
</feature>
<feature type="compositionally biased region" description="Polar residues" evidence="1">
    <location>
        <begin position="495"/>
        <end position="515"/>
    </location>
</feature>
<sequence length="651" mass="72995">MEGILSAKLKHSQVTVEVEQRKPDSEEIDDNGQPYFFPTLLNKAVLKVKTAHLQKNLGNQQSDETATGKQRSLFLLNLPETVDAAFLRILFPTCLRCTITQLSGNMRSAILLTRSTKTAVHLLASIAEFHIDEKTIHMGTSEVSKKEADELIANEAEATTAPLLDTGPASNSLAQSVANTASSQNPAQLPFIKNTGQKTRLKRKSPSDVKRDIARRLKNDQKRLSLLPPAPLFPDEPSFNSMSTNDRRHLEAASNIPPVPPFPDEFRLMSMSAAESRHPRAAGNFPPVPYFSDDFRLTSMSEVESRDSYIPPAPPFPDEFRLMSMSAAESRHPRAPRMSMSAAANGSKKTAARVHTPKSGPRPPGVSRIRSAYKIKRDKIRAEEFYAKKRKAQEEQEKANSSSENVKDNVSTATAVPSGATQLQEPISDSMTKPDGKMPRQQQTAPYSESQHSGMDIQGIQPQNTNPCHSTHKAGASDSLQTSSGTRSKEKTKLHVQQTQQERQTPASSDWQQHNRSGDSSDRFHWNRNKPANSALRTDHRPNRPKDDCWHSDVPLESSEAQRPAPFGRDHHARDTAREEEYYAAREDYDYERARAAREAYDYERAVAAREAYDYERAVAAREAYDYERAVAAREVHDLELARAAWRDYYY</sequence>
<feature type="compositionally biased region" description="Polar residues" evidence="1">
    <location>
        <begin position="400"/>
        <end position="431"/>
    </location>
</feature>
<reference evidence="2 3" key="1">
    <citation type="submission" date="2024-02" db="EMBL/GenBank/DDBJ databases">
        <title>Chromosome-scale genome assembly of the rough periwinkle Littorina saxatilis.</title>
        <authorList>
            <person name="De Jode A."/>
            <person name="Faria R."/>
            <person name="Formenti G."/>
            <person name="Sims Y."/>
            <person name="Smith T.P."/>
            <person name="Tracey A."/>
            <person name="Wood J.M.D."/>
            <person name="Zagrodzka Z.B."/>
            <person name="Johannesson K."/>
            <person name="Butlin R.K."/>
            <person name="Leder E.H."/>
        </authorList>
    </citation>
    <scope>NUCLEOTIDE SEQUENCE [LARGE SCALE GENOMIC DNA]</scope>
    <source>
        <strain evidence="2">Snail1</strain>
        <tissue evidence="2">Muscle</tissue>
    </source>
</reference>
<name>A0AAN9GM73_9CAEN</name>
<proteinExistence type="predicted"/>
<evidence type="ECO:0000256" key="1">
    <source>
        <dbReference type="SAM" id="MobiDB-lite"/>
    </source>
</evidence>
<feature type="region of interest" description="Disordered" evidence="1">
    <location>
        <begin position="328"/>
        <end position="374"/>
    </location>
</feature>
<feature type="compositionally biased region" description="Basic and acidic residues" evidence="1">
    <location>
        <begin position="568"/>
        <end position="579"/>
    </location>
</feature>
<feature type="compositionally biased region" description="Polar residues" evidence="1">
    <location>
        <begin position="460"/>
        <end position="469"/>
    </location>
</feature>
<protein>
    <submittedName>
        <fullName evidence="2">Uncharacterized protein</fullName>
    </submittedName>
</protein>
<gene>
    <name evidence="2" type="ORF">V1264_013002</name>
</gene>
<feature type="compositionally biased region" description="Basic and acidic residues" evidence="1">
    <location>
        <begin position="537"/>
        <end position="551"/>
    </location>
</feature>
<evidence type="ECO:0000313" key="2">
    <source>
        <dbReference type="EMBL" id="KAK7113777.1"/>
    </source>
</evidence>
<feature type="region of interest" description="Disordered" evidence="1">
    <location>
        <begin position="390"/>
        <end position="579"/>
    </location>
</feature>
<feature type="compositionally biased region" description="Polar residues" evidence="1">
    <location>
        <begin position="440"/>
        <end position="453"/>
    </location>
</feature>
<comment type="caution">
    <text evidence="2">The sequence shown here is derived from an EMBL/GenBank/DDBJ whole genome shotgun (WGS) entry which is preliminary data.</text>
</comment>
<dbReference type="EMBL" id="JBAMIC010000002">
    <property type="protein sequence ID" value="KAK7113777.1"/>
    <property type="molecule type" value="Genomic_DNA"/>
</dbReference>
<accession>A0AAN9GM73</accession>
<evidence type="ECO:0000313" key="3">
    <source>
        <dbReference type="Proteomes" id="UP001374579"/>
    </source>
</evidence>
<dbReference type="Proteomes" id="UP001374579">
    <property type="component" value="Unassembled WGS sequence"/>
</dbReference>
<organism evidence="2 3">
    <name type="scientific">Littorina saxatilis</name>
    <dbReference type="NCBI Taxonomy" id="31220"/>
    <lineage>
        <taxon>Eukaryota</taxon>
        <taxon>Metazoa</taxon>
        <taxon>Spiralia</taxon>
        <taxon>Lophotrochozoa</taxon>
        <taxon>Mollusca</taxon>
        <taxon>Gastropoda</taxon>
        <taxon>Caenogastropoda</taxon>
        <taxon>Littorinimorpha</taxon>
        <taxon>Littorinoidea</taxon>
        <taxon>Littorinidae</taxon>
        <taxon>Littorina</taxon>
    </lineage>
</organism>